<gene>
    <name evidence="2" type="ORF">RFI_33238</name>
</gene>
<dbReference type="Proteomes" id="UP000023152">
    <property type="component" value="Unassembled WGS sequence"/>
</dbReference>
<organism evidence="2 3">
    <name type="scientific">Reticulomyxa filosa</name>
    <dbReference type="NCBI Taxonomy" id="46433"/>
    <lineage>
        <taxon>Eukaryota</taxon>
        <taxon>Sar</taxon>
        <taxon>Rhizaria</taxon>
        <taxon>Retaria</taxon>
        <taxon>Foraminifera</taxon>
        <taxon>Monothalamids</taxon>
        <taxon>Reticulomyxidae</taxon>
        <taxon>Reticulomyxa</taxon>
    </lineage>
</organism>
<proteinExistence type="predicted"/>
<name>X6LTV3_RETFI</name>
<sequence length="199" mass="22866">FFFFFFINENMTKTQCAASANSYYMFNIPDMMKQSNSGSNPLEKRDVLWSPTNGSKGSLMTMSRDAMANTSMHENPFTAMLNEGQRKHSVVSTQSMREADDAMSTISALSIAKDVEQVCEWHQSYFRGCNVYLSKTQLQFCTRVDLDGECSFLSDTLLHLLQQYERMQTKNIVQLTNGKQQSSLQDFQPFEEKESDEER</sequence>
<accession>X6LTV3</accession>
<evidence type="ECO:0000313" key="2">
    <source>
        <dbReference type="EMBL" id="ETO04160.1"/>
    </source>
</evidence>
<feature type="region of interest" description="Disordered" evidence="1">
    <location>
        <begin position="180"/>
        <end position="199"/>
    </location>
</feature>
<keyword evidence="3" id="KW-1185">Reference proteome</keyword>
<comment type="caution">
    <text evidence="2">The sequence shown here is derived from an EMBL/GenBank/DDBJ whole genome shotgun (WGS) entry which is preliminary data.</text>
</comment>
<evidence type="ECO:0000313" key="3">
    <source>
        <dbReference type="Proteomes" id="UP000023152"/>
    </source>
</evidence>
<evidence type="ECO:0000256" key="1">
    <source>
        <dbReference type="SAM" id="MobiDB-lite"/>
    </source>
</evidence>
<reference evidence="2 3" key="1">
    <citation type="journal article" date="2013" name="Curr. Biol.">
        <title>The Genome of the Foraminiferan Reticulomyxa filosa.</title>
        <authorList>
            <person name="Glockner G."/>
            <person name="Hulsmann N."/>
            <person name="Schleicher M."/>
            <person name="Noegel A.A."/>
            <person name="Eichinger L."/>
            <person name="Gallinger C."/>
            <person name="Pawlowski J."/>
            <person name="Sierra R."/>
            <person name="Euteneuer U."/>
            <person name="Pillet L."/>
            <person name="Moustafa A."/>
            <person name="Platzer M."/>
            <person name="Groth M."/>
            <person name="Szafranski K."/>
            <person name="Schliwa M."/>
        </authorList>
    </citation>
    <scope>NUCLEOTIDE SEQUENCE [LARGE SCALE GENOMIC DNA]</scope>
</reference>
<dbReference type="AlphaFoldDB" id="X6LTV3"/>
<feature type="non-terminal residue" evidence="2">
    <location>
        <position position="1"/>
    </location>
</feature>
<dbReference type="EMBL" id="ASPP01029949">
    <property type="protein sequence ID" value="ETO04160.1"/>
    <property type="molecule type" value="Genomic_DNA"/>
</dbReference>
<protein>
    <submittedName>
        <fullName evidence="2">Uncharacterized protein</fullName>
    </submittedName>
</protein>